<evidence type="ECO:0000259" key="5">
    <source>
        <dbReference type="Pfam" id="PF13649"/>
    </source>
</evidence>
<dbReference type="InterPro" id="IPR041698">
    <property type="entry name" value="Methyltransf_25"/>
</dbReference>
<protein>
    <submittedName>
        <fullName evidence="6">Methyltransferase domain protein</fullName>
    </submittedName>
</protein>
<dbReference type="AlphaFoldDB" id="A0A7M4DRI7"/>
<reference evidence="6 7" key="1">
    <citation type="submission" date="2019-11" db="EMBL/GenBank/DDBJ databases">
        <authorList>
            <person name="Criscuolo A."/>
        </authorList>
    </citation>
    <scope>NUCLEOTIDE SEQUENCE [LARGE SCALE GENOMIC DNA]</scope>
    <source>
        <strain evidence="6">CIP111667</strain>
    </source>
</reference>
<name>A0A7M4DRI7_9MICO</name>
<feature type="region of interest" description="Disordered" evidence="4">
    <location>
        <begin position="389"/>
        <end position="410"/>
    </location>
</feature>
<organism evidence="6 7">
    <name type="scientific">Occultella aeris</name>
    <dbReference type="NCBI Taxonomy" id="2761496"/>
    <lineage>
        <taxon>Bacteria</taxon>
        <taxon>Bacillati</taxon>
        <taxon>Actinomycetota</taxon>
        <taxon>Actinomycetes</taxon>
        <taxon>Micrococcales</taxon>
        <taxon>Ruaniaceae</taxon>
        <taxon>Occultella</taxon>
    </lineage>
</organism>
<keyword evidence="3" id="KW-0949">S-adenosyl-L-methionine</keyword>
<dbReference type="GO" id="GO:0008168">
    <property type="term" value="F:methyltransferase activity"/>
    <property type="evidence" value="ECO:0007669"/>
    <property type="project" value="UniProtKB-KW"/>
</dbReference>
<feature type="domain" description="Methyltransferase" evidence="5">
    <location>
        <begin position="261"/>
        <end position="358"/>
    </location>
</feature>
<sequence>MTGHATIPEHIDLDQARKRARELLTELRRHEPATKLALAQHRVAQGLGFSTWPALVRANERFTAAAPDGFAWHRITRVSIVCFRTDPGAESGAVVALYRHDGGWLLPSDRRLPGEDVWDDSVLRIALARMGFRRQGTHLLAVDASRRHCVFWVDGDPYQGERPHRGDAQWWTGPADAAAELLAAQGDGALARLVLAADEARRTITYDQVVADNQRTLVGPYLRADTPQGGSGFGGTARDWRDARGVLADALDPGRASSTFLDLACANGHLAVSMVGWGAERGAEVIPYGVDIAPELVERARELHPEVADHFWIGDALTWQHPDDKQFDLVHMLLDVIPEDRHAQLIDHLLAEVVAPGGRLLLSQYGPVRPALAPEAVVERLGHRVAGRCRSPQRRGRPDPGRASVWLERS</sequence>
<evidence type="ECO:0000256" key="1">
    <source>
        <dbReference type="ARBA" id="ARBA00022603"/>
    </source>
</evidence>
<evidence type="ECO:0000256" key="3">
    <source>
        <dbReference type="ARBA" id="ARBA00022691"/>
    </source>
</evidence>
<dbReference type="GO" id="GO:0032259">
    <property type="term" value="P:methylation"/>
    <property type="evidence" value="ECO:0007669"/>
    <property type="project" value="UniProtKB-KW"/>
</dbReference>
<proteinExistence type="predicted"/>
<keyword evidence="1 6" id="KW-0489">Methyltransferase</keyword>
<evidence type="ECO:0000313" key="7">
    <source>
        <dbReference type="Proteomes" id="UP000419743"/>
    </source>
</evidence>
<dbReference type="RefSeq" id="WP_156743366.1">
    <property type="nucleotide sequence ID" value="NZ_CACRYJ010000067.1"/>
</dbReference>
<dbReference type="Gene3D" id="3.40.50.150">
    <property type="entry name" value="Vaccinia Virus protein VP39"/>
    <property type="match status" value="1"/>
</dbReference>
<evidence type="ECO:0000256" key="4">
    <source>
        <dbReference type="SAM" id="MobiDB-lite"/>
    </source>
</evidence>
<dbReference type="PANTHER" id="PTHR43464:SF19">
    <property type="entry name" value="UBIQUINONE BIOSYNTHESIS O-METHYLTRANSFERASE, MITOCHONDRIAL"/>
    <property type="match status" value="1"/>
</dbReference>
<evidence type="ECO:0000313" key="6">
    <source>
        <dbReference type="EMBL" id="VZO40081.1"/>
    </source>
</evidence>
<keyword evidence="7" id="KW-1185">Reference proteome</keyword>
<dbReference type="EMBL" id="CACRYJ010000067">
    <property type="protein sequence ID" value="VZO40081.1"/>
    <property type="molecule type" value="Genomic_DNA"/>
</dbReference>
<dbReference type="SUPFAM" id="SSF53335">
    <property type="entry name" value="S-adenosyl-L-methionine-dependent methyltransferases"/>
    <property type="match status" value="1"/>
</dbReference>
<evidence type="ECO:0000256" key="2">
    <source>
        <dbReference type="ARBA" id="ARBA00022679"/>
    </source>
</evidence>
<dbReference type="Pfam" id="PF13649">
    <property type="entry name" value="Methyltransf_25"/>
    <property type="match status" value="1"/>
</dbReference>
<dbReference type="Proteomes" id="UP000419743">
    <property type="component" value="Unassembled WGS sequence"/>
</dbReference>
<dbReference type="InterPro" id="IPR029063">
    <property type="entry name" value="SAM-dependent_MTases_sf"/>
</dbReference>
<gene>
    <name evidence="6" type="ORF">HALOF300_04782</name>
</gene>
<comment type="caution">
    <text evidence="6">The sequence shown here is derived from an EMBL/GenBank/DDBJ whole genome shotgun (WGS) entry which is preliminary data.</text>
</comment>
<keyword evidence="2 6" id="KW-0808">Transferase</keyword>
<dbReference type="PANTHER" id="PTHR43464">
    <property type="entry name" value="METHYLTRANSFERASE"/>
    <property type="match status" value="1"/>
</dbReference>
<accession>A0A7M4DRI7</accession>
<dbReference type="CDD" id="cd02440">
    <property type="entry name" value="AdoMet_MTases"/>
    <property type="match status" value="1"/>
</dbReference>